<sequence>MVVDQKMDDLGDVMQVDHQRGAMSGGRQRSDNHLAQSRRLAHAKSLEKGTTVGGSSILSDVHLHLDRDRLPLRIGGMIVGSRSGADFLMGRCRALIAGHVIRAKLPGGKFFSVKVRVVDVASDLAVLELPRGHPGFKTGFSLSTVAPGSFGAAVVDEFDSVFGVVVAGIENYTLDMLSQLSIALNS</sequence>
<evidence type="ECO:0000313" key="1">
    <source>
        <dbReference type="EMBL" id="KAF7113311.1"/>
    </source>
</evidence>
<comment type="caution">
    <text evidence="1">The sequence shown here is derived from an EMBL/GenBank/DDBJ whole genome shotgun (WGS) entry which is preliminary data.</text>
</comment>
<dbReference type="EMBL" id="WJXA01000304">
    <property type="protein sequence ID" value="KAF7113311.1"/>
    <property type="molecule type" value="Genomic_DNA"/>
</dbReference>
<dbReference type="AlphaFoldDB" id="A0A834FVN0"/>
<name>A0A834FVN0_RHOSS</name>
<accession>A0A834FVN0</accession>
<keyword evidence="2" id="KW-1185">Reference proteome</keyword>
<protein>
    <submittedName>
        <fullName evidence="1">Uncharacterized protein</fullName>
    </submittedName>
</protein>
<dbReference type="Proteomes" id="UP000626092">
    <property type="component" value="Unassembled WGS sequence"/>
</dbReference>
<organism evidence="1 2">
    <name type="scientific">Rhododendron simsii</name>
    <name type="common">Sims's rhododendron</name>
    <dbReference type="NCBI Taxonomy" id="118357"/>
    <lineage>
        <taxon>Eukaryota</taxon>
        <taxon>Viridiplantae</taxon>
        <taxon>Streptophyta</taxon>
        <taxon>Embryophyta</taxon>
        <taxon>Tracheophyta</taxon>
        <taxon>Spermatophyta</taxon>
        <taxon>Magnoliopsida</taxon>
        <taxon>eudicotyledons</taxon>
        <taxon>Gunneridae</taxon>
        <taxon>Pentapetalae</taxon>
        <taxon>asterids</taxon>
        <taxon>Ericales</taxon>
        <taxon>Ericaceae</taxon>
        <taxon>Ericoideae</taxon>
        <taxon>Rhodoreae</taxon>
        <taxon>Rhododendron</taxon>
    </lineage>
</organism>
<proteinExistence type="predicted"/>
<reference evidence="1" key="1">
    <citation type="submission" date="2019-11" db="EMBL/GenBank/DDBJ databases">
        <authorList>
            <person name="Liu Y."/>
            <person name="Hou J."/>
            <person name="Li T.-Q."/>
            <person name="Guan C.-H."/>
            <person name="Wu X."/>
            <person name="Wu H.-Z."/>
            <person name="Ling F."/>
            <person name="Zhang R."/>
            <person name="Shi X.-G."/>
            <person name="Ren J.-P."/>
            <person name="Chen E.-F."/>
            <person name="Sun J.-M."/>
        </authorList>
    </citation>
    <scope>NUCLEOTIDE SEQUENCE</scope>
    <source>
        <strain evidence="1">Adult_tree_wgs_1</strain>
        <tissue evidence="1">Leaves</tissue>
    </source>
</reference>
<evidence type="ECO:0000313" key="2">
    <source>
        <dbReference type="Proteomes" id="UP000626092"/>
    </source>
</evidence>
<gene>
    <name evidence="1" type="ORF">RHSIM_RhsimUnG0140600</name>
</gene>
<dbReference type="OrthoDB" id="1767178at2759"/>